<dbReference type="Gene3D" id="2.130.10.10">
    <property type="entry name" value="YVTN repeat-like/Quinoprotein amine dehydrogenase"/>
    <property type="match status" value="3"/>
</dbReference>
<dbReference type="Pfam" id="PF07495">
    <property type="entry name" value="Y_Y_Y"/>
    <property type="match status" value="1"/>
</dbReference>
<keyword evidence="4" id="KW-0472">Membrane</keyword>
<dbReference type="Pfam" id="PF07494">
    <property type="entry name" value="Reg_prop"/>
    <property type="match status" value="1"/>
</dbReference>
<dbReference type="GO" id="GO:0046983">
    <property type="term" value="F:protein dimerization activity"/>
    <property type="evidence" value="ECO:0007669"/>
    <property type="project" value="InterPro"/>
</dbReference>
<dbReference type="InterPro" id="IPR011712">
    <property type="entry name" value="Sig_transdc_His_kin_sub3_dim/P"/>
</dbReference>
<reference evidence="8 9" key="1">
    <citation type="submission" date="2019-11" db="EMBL/GenBank/DDBJ databases">
        <title>Novel species isolated from a subtropical stream in China.</title>
        <authorList>
            <person name="Lu H."/>
        </authorList>
    </citation>
    <scope>NUCLEOTIDE SEQUENCE [LARGE SCALE GENOMIC DNA]</scope>
    <source>
        <strain evidence="8 9">FT26W</strain>
    </source>
</reference>
<dbReference type="InterPro" id="IPR036890">
    <property type="entry name" value="HATPase_C_sf"/>
</dbReference>
<evidence type="ECO:0000256" key="3">
    <source>
        <dbReference type="ARBA" id="ARBA00023012"/>
    </source>
</evidence>
<name>A0A844CYU7_9BURK</name>
<dbReference type="InterPro" id="IPR011123">
    <property type="entry name" value="Y_Y_Y"/>
</dbReference>
<accession>A0A844CYU7</accession>
<keyword evidence="9" id="KW-1185">Reference proteome</keyword>
<feature type="transmembrane region" description="Helical" evidence="4">
    <location>
        <begin position="766"/>
        <end position="786"/>
    </location>
</feature>
<dbReference type="GO" id="GO:0000155">
    <property type="term" value="F:phosphorelay sensor kinase activity"/>
    <property type="evidence" value="ECO:0007669"/>
    <property type="project" value="InterPro"/>
</dbReference>
<evidence type="ECO:0000256" key="1">
    <source>
        <dbReference type="ARBA" id="ARBA00022679"/>
    </source>
</evidence>
<dbReference type="RefSeq" id="WP_154355714.1">
    <property type="nucleotide sequence ID" value="NZ_WKJL01000001.1"/>
</dbReference>
<evidence type="ECO:0000256" key="4">
    <source>
        <dbReference type="SAM" id="Phobius"/>
    </source>
</evidence>
<dbReference type="Gene3D" id="3.30.565.10">
    <property type="entry name" value="Histidine kinase-like ATPase, C-terminal domain"/>
    <property type="match status" value="1"/>
</dbReference>
<evidence type="ECO:0000313" key="9">
    <source>
        <dbReference type="Proteomes" id="UP000439986"/>
    </source>
</evidence>
<keyword evidence="4" id="KW-1133">Transmembrane helix</keyword>
<evidence type="ECO:0008006" key="10">
    <source>
        <dbReference type="Google" id="ProtNLM"/>
    </source>
</evidence>
<proteinExistence type="predicted"/>
<dbReference type="PANTHER" id="PTHR24421">
    <property type="entry name" value="NITRATE/NITRITE SENSOR PROTEIN NARX-RELATED"/>
    <property type="match status" value="1"/>
</dbReference>
<feature type="domain" description="Signal transduction histidine kinase subgroup 3 dimerisation and phosphoacceptor" evidence="7">
    <location>
        <begin position="805"/>
        <end position="869"/>
    </location>
</feature>
<dbReference type="SUPFAM" id="SSF55874">
    <property type="entry name" value="ATPase domain of HSP90 chaperone/DNA topoisomerase II/histidine kinase"/>
    <property type="match status" value="1"/>
</dbReference>
<evidence type="ECO:0000256" key="2">
    <source>
        <dbReference type="ARBA" id="ARBA00022777"/>
    </source>
</evidence>
<dbReference type="PANTHER" id="PTHR24421:SF62">
    <property type="entry name" value="SENSORY TRANSDUCTION HISTIDINE KINASE"/>
    <property type="match status" value="1"/>
</dbReference>
<feature type="domain" description="Two component regulator three Y" evidence="6">
    <location>
        <begin position="695"/>
        <end position="758"/>
    </location>
</feature>
<keyword evidence="4" id="KW-0812">Transmembrane</keyword>
<dbReference type="CDD" id="cd16917">
    <property type="entry name" value="HATPase_UhpB-NarQ-NarX-like"/>
    <property type="match status" value="1"/>
</dbReference>
<organism evidence="8 9">
    <name type="scientific">Duganella aquatilis</name>
    <dbReference type="NCBI Taxonomy" id="2666082"/>
    <lineage>
        <taxon>Bacteria</taxon>
        <taxon>Pseudomonadati</taxon>
        <taxon>Pseudomonadota</taxon>
        <taxon>Betaproteobacteria</taxon>
        <taxon>Burkholderiales</taxon>
        <taxon>Oxalobacteraceae</taxon>
        <taxon>Telluria group</taxon>
        <taxon>Duganella</taxon>
    </lineage>
</organism>
<dbReference type="InterPro" id="IPR050482">
    <property type="entry name" value="Sensor_HK_TwoCompSys"/>
</dbReference>
<feature type="domain" description="Histidine kinase/HSP90-like ATPase" evidence="5">
    <location>
        <begin position="919"/>
        <end position="1005"/>
    </location>
</feature>
<dbReference type="InterPro" id="IPR013783">
    <property type="entry name" value="Ig-like_fold"/>
</dbReference>
<keyword evidence="2" id="KW-0418">Kinase</keyword>
<evidence type="ECO:0000259" key="5">
    <source>
        <dbReference type="Pfam" id="PF02518"/>
    </source>
</evidence>
<dbReference type="SUPFAM" id="SSF63829">
    <property type="entry name" value="Calcium-dependent phosphotriesterase"/>
    <property type="match status" value="3"/>
</dbReference>
<dbReference type="Pfam" id="PF07730">
    <property type="entry name" value="HisKA_3"/>
    <property type="match status" value="1"/>
</dbReference>
<evidence type="ECO:0000313" key="8">
    <source>
        <dbReference type="EMBL" id="MRW82655.1"/>
    </source>
</evidence>
<protein>
    <recommendedName>
        <fullName evidence="10">Histidine kinase/HSP90-like ATPase domain-containing protein</fullName>
    </recommendedName>
</protein>
<dbReference type="InterPro" id="IPR003594">
    <property type="entry name" value="HATPase_dom"/>
</dbReference>
<evidence type="ECO:0000259" key="7">
    <source>
        <dbReference type="Pfam" id="PF07730"/>
    </source>
</evidence>
<evidence type="ECO:0000259" key="6">
    <source>
        <dbReference type="Pfam" id="PF07495"/>
    </source>
</evidence>
<dbReference type="AlphaFoldDB" id="A0A844CYU7"/>
<dbReference type="Gene3D" id="2.60.40.10">
    <property type="entry name" value="Immunoglobulins"/>
    <property type="match status" value="1"/>
</dbReference>
<dbReference type="Pfam" id="PF02518">
    <property type="entry name" value="HATPase_c"/>
    <property type="match status" value="1"/>
</dbReference>
<keyword evidence="3" id="KW-0902">Two-component regulatory system</keyword>
<dbReference type="Proteomes" id="UP000439986">
    <property type="component" value="Unassembled WGS sequence"/>
</dbReference>
<gene>
    <name evidence="8" type="ORF">GJ698_00940</name>
</gene>
<dbReference type="EMBL" id="WKJL01000001">
    <property type="protein sequence ID" value="MRW82655.1"/>
    <property type="molecule type" value="Genomic_DNA"/>
</dbReference>
<dbReference type="Gene3D" id="1.20.5.1930">
    <property type="match status" value="1"/>
</dbReference>
<keyword evidence="1" id="KW-0808">Transferase</keyword>
<dbReference type="InterPro" id="IPR015943">
    <property type="entry name" value="WD40/YVTN_repeat-like_dom_sf"/>
</dbReference>
<comment type="caution">
    <text evidence="8">The sequence shown here is derived from an EMBL/GenBank/DDBJ whole genome shotgun (WGS) entry which is preliminary data.</text>
</comment>
<sequence>MIVSILYKADDIKLIVTGSHMRIQTPALCLTLSLALTCPARAALPPEARTTQAIDRLHANWTAREKAPSGIAGIAQTPDGWIWISSSSGLYKFDGVSFARAEGAEAPLSYSISCIGVLRDGTMWVGYRYGGISLLRNGKMHHYRLDDPDTPTGTIRSATQDQGGTLWLATGRGLHYFGSDQKWHKPDASLQAPDGDLYSVLADRRGTLWVRSTSGVYALFKGASAFQQRSSYNGSGILAEHPDGSVWTTDSEKPGVFLVAEPDHGAPLKWHTSRAFSGILFDHEGFAWLQSGKGVARLGDASTHQPLQETGIEQGLSGQKTNFLFEDREHNVWVATENGLDRFHAARLQSLRLEDYGYFSGRPIAAGAGGSAWIDHSYLASPDAAPTSLTFPSPQTYIVTALNRAPDGTVWAGGTGGQMWKVEPGGVRSIPPPAGINPTNVYAIAQDRRGILWVSMGRYGIFTLEDKNWAPAGNIPELASFAASTITADQSGRVWFGSVNNQIAVLTSKSVKRYSDKQGLAVGTVMHILPVDGGAWVGGENGLAHFNGQRFDSIKGAGGEPFAGINGMVFDNTGRLWINGGDGISSIDSTELKKALSQPGYLVNFDRLDYRDGLKGSSSSILPTHSAARSDDGTLWFSTTGGVYAFNPAKFTKNTLVPPVIITALRAGATNYARDEDARLPAGTETLDIDFTALSYQEPGRMRFRYKLDGVDHEWREADGQRSAHYTNLGPGHYRFTVLASNNDGVWNMQGAAQSFEIAPKLKQTMWFRILCVIAFVILLISIYLWRTRQLAHRYDELLQERLSERERIARALHDTLLQSMQALILHFHGLAKRLPKDSDDHRDINAILDQADLVMADGRSELMNLRTRADDDGDIVHALSKFGYSLQENFGARFKVTRHGSLLELDPYANQEIFCIGREALFNAFKHASAHTIELEISYGSDNFILCVRDDGVGIDHSIQSAGRKQGHWGLDGMRERASTLDSNFVLANRPGQGTEAILTVPARRAYHSMRGLTLPAWRAWAARWKRSKPGGR</sequence>
<dbReference type="GO" id="GO:0016020">
    <property type="term" value="C:membrane"/>
    <property type="evidence" value="ECO:0007669"/>
    <property type="project" value="InterPro"/>
</dbReference>
<dbReference type="InterPro" id="IPR011110">
    <property type="entry name" value="Reg_prop"/>
</dbReference>